<gene>
    <name evidence="1" type="ORF">DPEC_G00007360</name>
</gene>
<dbReference type="Proteomes" id="UP001157502">
    <property type="component" value="Chromosome 1"/>
</dbReference>
<sequence length="232" mass="26347">MQQELWLRAKSQVLSSLKPMHALRAFSLATPHTVSSDSHQPLTATELHHSTQATAKMSNSAMFLGNSNNAPPPPPALPRTPNLGLRTVTRNHNVHSHAHNNNDRDNSVKAEFIHATPAEETSGPHVNPIKTSRTHQELHKELLLAHKKGKGLCSKPELQQVLERRKKEQTQKAEGAQARTPLEEELLKRQRKNSEREKQEVQRVQEESHLLEFVRVRQNLRKIQAFHKTTHS</sequence>
<evidence type="ECO:0000313" key="2">
    <source>
        <dbReference type="Proteomes" id="UP001157502"/>
    </source>
</evidence>
<keyword evidence="2" id="KW-1185">Reference proteome</keyword>
<name>A0ACC2HKC1_DALPE</name>
<dbReference type="EMBL" id="CM055728">
    <property type="protein sequence ID" value="KAJ8016453.1"/>
    <property type="molecule type" value="Genomic_DNA"/>
</dbReference>
<organism evidence="1 2">
    <name type="scientific">Dallia pectoralis</name>
    <name type="common">Alaska blackfish</name>
    <dbReference type="NCBI Taxonomy" id="75939"/>
    <lineage>
        <taxon>Eukaryota</taxon>
        <taxon>Metazoa</taxon>
        <taxon>Chordata</taxon>
        <taxon>Craniata</taxon>
        <taxon>Vertebrata</taxon>
        <taxon>Euteleostomi</taxon>
        <taxon>Actinopterygii</taxon>
        <taxon>Neopterygii</taxon>
        <taxon>Teleostei</taxon>
        <taxon>Protacanthopterygii</taxon>
        <taxon>Esociformes</taxon>
        <taxon>Umbridae</taxon>
        <taxon>Dallia</taxon>
    </lineage>
</organism>
<reference evidence="1" key="1">
    <citation type="submission" date="2021-05" db="EMBL/GenBank/DDBJ databases">
        <authorList>
            <person name="Pan Q."/>
            <person name="Jouanno E."/>
            <person name="Zahm M."/>
            <person name="Klopp C."/>
            <person name="Cabau C."/>
            <person name="Louis A."/>
            <person name="Berthelot C."/>
            <person name="Parey E."/>
            <person name="Roest Crollius H."/>
            <person name="Montfort J."/>
            <person name="Robinson-Rechavi M."/>
            <person name="Bouchez O."/>
            <person name="Lampietro C."/>
            <person name="Lopez Roques C."/>
            <person name="Donnadieu C."/>
            <person name="Postlethwait J."/>
            <person name="Bobe J."/>
            <person name="Dillon D."/>
            <person name="Chandos A."/>
            <person name="von Hippel F."/>
            <person name="Guiguen Y."/>
        </authorList>
    </citation>
    <scope>NUCLEOTIDE SEQUENCE</scope>
    <source>
        <strain evidence="1">YG-Jan2019</strain>
    </source>
</reference>
<proteinExistence type="predicted"/>
<protein>
    <submittedName>
        <fullName evidence="1">Uncharacterized protein</fullName>
    </submittedName>
</protein>
<accession>A0ACC2HKC1</accession>
<evidence type="ECO:0000313" key="1">
    <source>
        <dbReference type="EMBL" id="KAJ8016453.1"/>
    </source>
</evidence>
<comment type="caution">
    <text evidence="1">The sequence shown here is derived from an EMBL/GenBank/DDBJ whole genome shotgun (WGS) entry which is preliminary data.</text>
</comment>